<keyword evidence="3 5" id="KW-1133">Transmembrane helix</keyword>
<comment type="subcellular location">
    <subcellularLocation>
        <location evidence="1">Membrane</location>
        <topology evidence="1">Multi-pass membrane protein</topology>
    </subcellularLocation>
</comment>
<dbReference type="InterPro" id="IPR051533">
    <property type="entry name" value="WaaL-like"/>
</dbReference>
<dbReference type="Proteomes" id="UP000320547">
    <property type="component" value="Unassembled WGS sequence"/>
</dbReference>
<keyword evidence="7" id="KW-0436">Ligase</keyword>
<feature type="transmembrane region" description="Helical" evidence="5">
    <location>
        <begin position="157"/>
        <end position="178"/>
    </location>
</feature>
<feature type="transmembrane region" description="Helical" evidence="5">
    <location>
        <begin position="130"/>
        <end position="150"/>
    </location>
</feature>
<feature type="transmembrane region" description="Helical" evidence="5">
    <location>
        <begin position="463"/>
        <end position="486"/>
    </location>
</feature>
<evidence type="ECO:0000256" key="2">
    <source>
        <dbReference type="ARBA" id="ARBA00022692"/>
    </source>
</evidence>
<evidence type="ECO:0000256" key="3">
    <source>
        <dbReference type="ARBA" id="ARBA00022989"/>
    </source>
</evidence>
<evidence type="ECO:0000256" key="4">
    <source>
        <dbReference type="ARBA" id="ARBA00023136"/>
    </source>
</evidence>
<dbReference type="GO" id="GO:0016874">
    <property type="term" value="F:ligase activity"/>
    <property type="evidence" value="ECO:0007669"/>
    <property type="project" value="UniProtKB-KW"/>
</dbReference>
<evidence type="ECO:0000256" key="1">
    <source>
        <dbReference type="ARBA" id="ARBA00004141"/>
    </source>
</evidence>
<sequence>MAQEKANQSHFENPWQSVAKYLLCGLISAAIAFGGAPNDANWLVLLVCILAAILLPIALAAGGSAQFASMPLAARGLALSIVLLPVLQLAPLPPEVWRSLHGRELAGEIFDLLGTSSDWRGLSLVPRDTLFGFAMILPAAAAFLASITLDRSGRRQVVWAMIIVVMISLLVGLIQFGSNGSALDIYNSRHRGSFLGFFANRNHQGLLMAIGGVFAVAAIKERFDSHRLTIALAALAAIVFFTAAVGTLSRAGIGLTMLGLCITLFAIFKHDKLKWPYVAAGGFAAALALYFVTFSSTTQTALDRFSQIEENGRLEIWQKSSPLIEQYLPWGAGLGSYTSVYPVIERLQDVNPLYFNRIHNDYLEVLIEFGVPGLILLLLFAALYLRRILEGLRSSVDIGVFALPAAVSIGLVALHSIVDYPLRTQSHAVLFAMSCGFLFSLHRKRPSSNKSFSQSPVWSDRTVRLKAIGLTGGALAITALVFLVFYQKEGPDVVERSGVNQFVSEGEAMSTAQLSAAMRALNRQPLDQSLLNAIFASEVKRGLDDTRRRAYISTLSKMGWRNTPTQQNLLYEAAQRNDLEAALNHIDALLRRDKLVEQIMPLLTQIEVDPAGTRIMVDWLAQDPIWRERYFRFAEPLADPEVLDARLRLLRYMSDQNISVSRVERQATFYALFAAGRRKAIADLARSELPTERKSQLLFDPGFDQWLGEPSETRWATAPQDWRLTNKSGLSTQIISEEWGSRLVLRWSGRGAPTIARTMTFLIKGQRPELEVALSAGSQLRGLESLRFTLACPGEREVLFVRKMAGSVGSPGMDRRSAYYQAEAGAPCDYPELLIGGSPQSGDRRSDLSIDSIKLTLP</sequence>
<gene>
    <name evidence="7" type="ORF">JN10_0249</name>
</gene>
<feature type="transmembrane region" description="Helical" evidence="5">
    <location>
        <begin position="198"/>
        <end position="219"/>
    </location>
</feature>
<dbReference type="InterPro" id="IPR007016">
    <property type="entry name" value="O-antigen_ligase-rel_domated"/>
</dbReference>
<feature type="transmembrane region" description="Helical" evidence="5">
    <location>
        <begin position="18"/>
        <end position="36"/>
    </location>
</feature>
<dbReference type="EMBL" id="VLLK01000001">
    <property type="protein sequence ID" value="TWJ08634.1"/>
    <property type="molecule type" value="Genomic_DNA"/>
</dbReference>
<feature type="transmembrane region" description="Helical" evidence="5">
    <location>
        <begin position="228"/>
        <end position="245"/>
    </location>
</feature>
<dbReference type="InterPro" id="IPR036259">
    <property type="entry name" value="MFS_trans_sf"/>
</dbReference>
<dbReference type="AlphaFoldDB" id="A0A562USM9"/>
<dbReference type="PANTHER" id="PTHR37422:SF23">
    <property type="entry name" value="TEICHURONIC ACID BIOSYNTHESIS PROTEIN TUAE"/>
    <property type="match status" value="1"/>
</dbReference>
<evidence type="ECO:0000313" key="7">
    <source>
        <dbReference type="EMBL" id="TWJ08634.1"/>
    </source>
</evidence>
<evidence type="ECO:0000313" key="8">
    <source>
        <dbReference type="Proteomes" id="UP000320547"/>
    </source>
</evidence>
<dbReference type="GO" id="GO:0016020">
    <property type="term" value="C:membrane"/>
    <property type="evidence" value="ECO:0007669"/>
    <property type="project" value="UniProtKB-SubCell"/>
</dbReference>
<feature type="transmembrane region" description="Helical" evidence="5">
    <location>
        <begin position="424"/>
        <end position="442"/>
    </location>
</feature>
<proteinExistence type="predicted"/>
<keyword evidence="4 5" id="KW-0472">Membrane</keyword>
<feature type="transmembrane region" description="Helical" evidence="5">
    <location>
        <begin position="275"/>
        <end position="294"/>
    </location>
</feature>
<feature type="transmembrane region" description="Helical" evidence="5">
    <location>
        <begin position="42"/>
        <end position="60"/>
    </location>
</feature>
<feature type="domain" description="O-antigen ligase-related" evidence="6">
    <location>
        <begin position="235"/>
        <end position="378"/>
    </location>
</feature>
<name>A0A562USM9_9SPHN</name>
<protein>
    <submittedName>
        <fullName evidence="7">O-antigen ligase</fullName>
    </submittedName>
</protein>
<accession>A0A562USM9</accession>
<keyword evidence="2 5" id="KW-0812">Transmembrane</keyword>
<comment type="caution">
    <text evidence="7">The sequence shown here is derived from an EMBL/GenBank/DDBJ whole genome shotgun (WGS) entry which is preliminary data.</text>
</comment>
<dbReference type="PANTHER" id="PTHR37422">
    <property type="entry name" value="TEICHURONIC ACID BIOSYNTHESIS PROTEIN TUAE"/>
    <property type="match status" value="1"/>
</dbReference>
<feature type="transmembrane region" description="Helical" evidence="5">
    <location>
        <begin position="365"/>
        <end position="386"/>
    </location>
</feature>
<dbReference type="Gene3D" id="1.20.1250.20">
    <property type="entry name" value="MFS general substrate transporter like domains"/>
    <property type="match status" value="1"/>
</dbReference>
<evidence type="ECO:0000256" key="5">
    <source>
        <dbReference type="SAM" id="Phobius"/>
    </source>
</evidence>
<feature type="transmembrane region" description="Helical" evidence="5">
    <location>
        <begin position="251"/>
        <end position="268"/>
    </location>
</feature>
<dbReference type="STRING" id="476157.GCA_001663155_00494"/>
<organism evidence="7 8">
    <name type="scientific">Altererythrobacter ishigakiensis</name>
    <dbReference type="NCBI Taxonomy" id="476157"/>
    <lineage>
        <taxon>Bacteria</taxon>
        <taxon>Pseudomonadati</taxon>
        <taxon>Pseudomonadota</taxon>
        <taxon>Alphaproteobacteria</taxon>
        <taxon>Sphingomonadales</taxon>
        <taxon>Erythrobacteraceae</taxon>
        <taxon>Altererythrobacter</taxon>
    </lineage>
</organism>
<reference evidence="7 8" key="1">
    <citation type="submission" date="2019-07" db="EMBL/GenBank/DDBJ databases">
        <title>Genomic Encyclopedia of Archaeal and Bacterial Type Strains, Phase II (KMG-II): from individual species to whole genera.</title>
        <authorList>
            <person name="Goeker M."/>
        </authorList>
    </citation>
    <scope>NUCLEOTIDE SEQUENCE [LARGE SCALE GENOMIC DNA]</scope>
    <source>
        <strain evidence="7 8">ATCC BAA-2084</strain>
    </source>
</reference>
<feature type="transmembrane region" description="Helical" evidence="5">
    <location>
        <begin position="398"/>
        <end position="418"/>
    </location>
</feature>
<keyword evidence="8" id="KW-1185">Reference proteome</keyword>
<evidence type="ECO:0000259" key="6">
    <source>
        <dbReference type="Pfam" id="PF04932"/>
    </source>
</evidence>
<dbReference type="Pfam" id="PF04932">
    <property type="entry name" value="Wzy_C"/>
    <property type="match status" value="1"/>
</dbReference>